<feature type="transmembrane region" description="Helical" evidence="9">
    <location>
        <begin position="1668"/>
        <end position="1694"/>
    </location>
</feature>
<evidence type="ECO:0000313" key="14">
    <source>
        <dbReference type="Proteomes" id="UP000663845"/>
    </source>
</evidence>
<feature type="signal peptide" evidence="10">
    <location>
        <begin position="1"/>
        <end position="18"/>
    </location>
</feature>
<dbReference type="SUPFAM" id="SSF57424">
    <property type="entry name" value="LDL receptor-like module"/>
    <property type="match status" value="2"/>
</dbReference>
<feature type="disulfide bond" evidence="7">
    <location>
        <begin position="1317"/>
        <end position="1326"/>
    </location>
</feature>
<keyword evidence="6 7" id="KW-1015">Disulfide bond</keyword>
<evidence type="ECO:0000259" key="12">
    <source>
        <dbReference type="PROSITE" id="PS50262"/>
    </source>
</evidence>
<feature type="transmembrane region" description="Helical" evidence="9">
    <location>
        <begin position="1853"/>
        <end position="1873"/>
    </location>
</feature>
<dbReference type="InterPro" id="IPR036055">
    <property type="entry name" value="LDL_receptor-like_sf"/>
</dbReference>
<evidence type="ECO:0000256" key="3">
    <source>
        <dbReference type="ARBA" id="ARBA00022737"/>
    </source>
</evidence>
<feature type="disulfide bond" evidence="7">
    <location>
        <begin position="1395"/>
        <end position="1404"/>
    </location>
</feature>
<feature type="transmembrane region" description="Helical" evidence="9">
    <location>
        <begin position="1753"/>
        <end position="1770"/>
    </location>
</feature>
<comment type="subcellular location">
    <subcellularLocation>
        <location evidence="1">Membrane</location>
        <topology evidence="1">Single-pass membrane protein</topology>
    </subcellularLocation>
</comment>
<comment type="caution">
    <text evidence="7">Lacks conserved residue(s) required for the propagation of feature annotation.</text>
</comment>
<evidence type="ECO:0000256" key="4">
    <source>
        <dbReference type="ARBA" id="ARBA00022989"/>
    </source>
</evidence>
<sequence length="1929" mass="222276">MMLYILLLIGLLCSVTRTQFNLYNTDAHLDAGNLHTHCLHHYVYYQIEITEKVEYCVGPISDNDILLEKFPNTTNGNFTFDELRQLNVITQELLAWSAAIDLIERYQYYIDQPNNSFKSTEIFFNCTKPWFGPRCQYSFGLDTIYMLPDIVRKTFTKKYYSAPPYVVNSLTCYIHLKCDRGGSNICLDWREICDGRIDCIDGGIDEDQCFQLEINECNENEYRCRNGLCISKGFLKDERSQCLDGSDSLGIIPYPAPSGHRHIFDIEEHMCPLDDKQFKCGDGRCVADYDKCLNKRDLFLYELISMQGNLSSICWITMICLTKILNQVNGTSCQQFFKSSNITTYLQSCETIIQFPIVPVLFGHIRFLYILNDTKHGLNTDLALIPDYICYDSKLCDFLISTFRIGNYTCRHSRDISSDLIKKLTTWTSIISVIEPYFQITEKVEYCVGPISDNDISLEKFPNTTNGNFTFDKLRQLNVTTQELLAWSAAIDFTERYQYYIDQPNKSLISTEIFVNCTKPWFGPRCQYSFGLGATYNFQEIVRKIFREKYHSTPPYVVTSLTCYIHLKCDRGGSNICLDWREICDGRIDCIDGGIDEEQCFQLEINECNENEYRCRNGLCIPKEFLEDKQFQCLDVSDLLDIDSYPGKTDSPHIFNIEERMCSSIDKQFKCGDGRCVADYDKCINKRDLFLYELISMQGNLSSICWITMICLTKILDQVNGTSCQQFFKSSNITTNLQSCEGVIQFPIIPVLFGHIRFLYILNDTKHGLDTNLALIPDYICYDSKLCDFLIPTFRNGNYTCRHSDDIYNLNFNRNLTTWTSIIRVIEPYFRKCLTTHNNTNLSQYSSLIYCCKNSSKCISKHRILDNISDCYLNDDEEQFELSCLINDTRRFKCGNENKCYAVFVSQEICPQQHLLTIDKIDFKHLCDRYIEMSPVIIDGQNYTDESECEKWPCNNIYTRCDGFWSCPSGEDEDNCTERQICPSGFLACVSPYNYTLTCLPANQVNDNHIDCLGAADELQYCRSGVWEYGYYPGFHCWNDSKCIKRNRLCDNDPDCSFEDDEVFCGEDKSCSQCDKYGCSNVTEALCRIGTLSKASASLETLPVYPLLSRKTIQYANQPQIELHSLTKYITKEPHDHTWPWRCNHGLYVTVWSGDNSLKYKCFCPPHYYGDLCQYQNQRVSFTMKVNTINRYGIHAMIITLIDDDDDRQQINSYHQFISTSTRDCDRVYNTYLTYLSRPKNTSANYSVRVDVFDKTPIRYIGSWHFTVPFSFLPNNRMAVLLSISDHPPSNIIKCSVTCHNGKCMKYVNKETGFCQCHMGWSGVGCDIPIRCSDCSSDSLCVGMIHNRSICVCAPNKGGPRCLITLSCPENYCDNNGSCLVVDDGINELGFVCVCSENFNGALCEIEKPIFEISFHNIKVSSPILSIYIFTDIATTADFDEMQLTVVSRNLKMFERTVSLNTPQTLRVVFAKIDNSYYLAYLQRHDQLNVSTSIDSPQRCLSIDEVLNSELRVLPKIRRMKYYHVICQTKLHLLCFFDESHMCLCTLERHAFCFKFKHNTSECRYTTHCQNNAKCMEEGTECPLTTFCSCIDCYFGDQCQFYAKGVGLTLDDIFRYDIRPNATMHEQSSVIKWYAAFTMIILVGGLINSFLSFITFRIPESRLIGCGIYLLASSITSLLTVSMLTFKFWFHIITQINPLTNVSTLRSGCQSLEFLLKVCLYMDNWLNACVALERFMTVYTGVRFDKLLSKRSARWVIIILALLIPISIIHEPLYRNLAEDKHEQRLWCVMLYSPSVHTYNTIISFFHFLCPFCANLFSAVFIIFHGARQRARLEPRLTYRQHLSKQFAQHKHLIISSIILVILSIPRLIISFLSGCVKASHNSPLYAAGYLVSFVPSVSVFIVFVLPSEFYMKQFKKAISSCQPAILRR</sequence>
<feature type="domain" description="EGF-like" evidence="11">
    <location>
        <begin position="1291"/>
        <end position="1327"/>
    </location>
</feature>
<evidence type="ECO:0000256" key="8">
    <source>
        <dbReference type="PROSITE-ProRule" id="PRU00124"/>
    </source>
</evidence>
<dbReference type="InterPro" id="IPR002172">
    <property type="entry name" value="LDrepeatLR_classA_rpt"/>
</dbReference>
<dbReference type="SUPFAM" id="SSF81321">
    <property type="entry name" value="Family A G protein-coupled receptor-like"/>
    <property type="match status" value="1"/>
</dbReference>
<dbReference type="PROSITE" id="PS50068">
    <property type="entry name" value="LDLRA_2"/>
    <property type="match status" value="1"/>
</dbReference>
<feature type="transmembrane region" description="Helical" evidence="9">
    <location>
        <begin position="1714"/>
        <end position="1732"/>
    </location>
</feature>
<dbReference type="PRINTS" id="PR00261">
    <property type="entry name" value="LDLRECEPTOR"/>
</dbReference>
<dbReference type="PROSITE" id="PS50026">
    <property type="entry name" value="EGF_3"/>
    <property type="match status" value="2"/>
</dbReference>
<keyword evidence="4 9" id="KW-1133">Transmembrane helix</keyword>
<accession>A0A814IB11</accession>
<dbReference type="Gene3D" id="2.10.25.10">
    <property type="entry name" value="Laminin"/>
    <property type="match status" value="1"/>
</dbReference>
<keyword evidence="7" id="KW-0245">EGF-like domain</keyword>
<dbReference type="InterPro" id="IPR017452">
    <property type="entry name" value="GPCR_Rhodpsn_7TM"/>
</dbReference>
<feature type="domain" description="G-protein coupled receptors family 1 profile" evidence="12">
    <location>
        <begin position="1647"/>
        <end position="1904"/>
    </location>
</feature>
<dbReference type="Gene3D" id="4.10.400.10">
    <property type="entry name" value="Low-density Lipoprotein Receptor"/>
    <property type="match status" value="2"/>
</dbReference>
<dbReference type="Proteomes" id="UP000663845">
    <property type="component" value="Unassembled WGS sequence"/>
</dbReference>
<dbReference type="PROSITE" id="PS00022">
    <property type="entry name" value="EGF_1"/>
    <property type="match status" value="4"/>
</dbReference>
<feature type="transmembrane region" description="Helical" evidence="9">
    <location>
        <begin position="1885"/>
        <end position="1906"/>
    </location>
</feature>
<keyword evidence="10" id="KW-0732">Signal</keyword>
<feature type="transmembrane region" description="Helical" evidence="9">
    <location>
        <begin position="1633"/>
        <end position="1656"/>
    </location>
</feature>
<proteinExistence type="predicted"/>
<evidence type="ECO:0000256" key="9">
    <source>
        <dbReference type="SAM" id="Phobius"/>
    </source>
</evidence>
<dbReference type="EMBL" id="CAJNOG010000157">
    <property type="protein sequence ID" value="CAF1020847.1"/>
    <property type="molecule type" value="Genomic_DNA"/>
</dbReference>
<keyword evidence="3" id="KW-0677">Repeat</keyword>
<feature type="chain" id="PRO_5033015852" evidence="10">
    <location>
        <begin position="19"/>
        <end position="1929"/>
    </location>
</feature>
<dbReference type="PROSITE" id="PS01186">
    <property type="entry name" value="EGF_2"/>
    <property type="match status" value="1"/>
</dbReference>
<evidence type="ECO:0000256" key="6">
    <source>
        <dbReference type="ARBA" id="ARBA00023157"/>
    </source>
</evidence>
<name>A0A814IB11_9BILA</name>
<dbReference type="InterPro" id="IPR000276">
    <property type="entry name" value="GPCR_Rhodpsn"/>
</dbReference>
<keyword evidence="5 9" id="KW-0472">Membrane</keyword>
<dbReference type="PANTHER" id="PTHR24270">
    <property type="entry name" value="LOW-DENSITY LIPOPROTEIN RECEPTOR-RELATED"/>
    <property type="match status" value="1"/>
</dbReference>
<evidence type="ECO:0000256" key="1">
    <source>
        <dbReference type="ARBA" id="ARBA00004167"/>
    </source>
</evidence>
<dbReference type="PROSITE" id="PS00237">
    <property type="entry name" value="G_PROTEIN_RECEP_F1_1"/>
    <property type="match status" value="1"/>
</dbReference>
<feature type="domain" description="EGF-like" evidence="11">
    <location>
        <begin position="1364"/>
        <end position="1405"/>
    </location>
</feature>
<dbReference type="SMART" id="SM00192">
    <property type="entry name" value="LDLa"/>
    <property type="match status" value="7"/>
</dbReference>
<gene>
    <name evidence="13" type="ORF">JYZ213_LOCUS17057</name>
</gene>
<dbReference type="GO" id="GO:0016192">
    <property type="term" value="P:vesicle-mediated transport"/>
    <property type="evidence" value="ECO:0007669"/>
    <property type="project" value="UniProtKB-ARBA"/>
</dbReference>
<evidence type="ECO:0000313" key="13">
    <source>
        <dbReference type="EMBL" id="CAF1020847.1"/>
    </source>
</evidence>
<dbReference type="Pfam" id="PF00001">
    <property type="entry name" value="7tm_1"/>
    <property type="match status" value="1"/>
</dbReference>
<dbReference type="Gene3D" id="1.20.1070.10">
    <property type="entry name" value="Rhodopsin 7-helix transmembrane proteins"/>
    <property type="match status" value="1"/>
</dbReference>
<comment type="caution">
    <text evidence="13">The sequence shown here is derived from an EMBL/GenBank/DDBJ whole genome shotgun (WGS) entry which is preliminary data.</text>
</comment>
<evidence type="ECO:0000259" key="11">
    <source>
        <dbReference type="PROSITE" id="PS50026"/>
    </source>
</evidence>
<reference evidence="13" key="1">
    <citation type="submission" date="2021-02" db="EMBL/GenBank/DDBJ databases">
        <authorList>
            <person name="Nowell W R."/>
        </authorList>
    </citation>
    <scope>NUCLEOTIDE SEQUENCE</scope>
</reference>
<feature type="disulfide bond" evidence="8">
    <location>
        <begin position="1050"/>
        <end position="1065"/>
    </location>
</feature>
<dbReference type="SMART" id="SM00181">
    <property type="entry name" value="EGF"/>
    <property type="match status" value="5"/>
</dbReference>
<evidence type="ECO:0000256" key="10">
    <source>
        <dbReference type="SAM" id="SignalP"/>
    </source>
</evidence>
<organism evidence="13 14">
    <name type="scientific">Adineta steineri</name>
    <dbReference type="NCBI Taxonomy" id="433720"/>
    <lineage>
        <taxon>Eukaryota</taxon>
        <taxon>Metazoa</taxon>
        <taxon>Spiralia</taxon>
        <taxon>Gnathifera</taxon>
        <taxon>Rotifera</taxon>
        <taxon>Eurotatoria</taxon>
        <taxon>Bdelloidea</taxon>
        <taxon>Adinetida</taxon>
        <taxon>Adinetidae</taxon>
        <taxon>Adineta</taxon>
    </lineage>
</organism>
<dbReference type="GO" id="GO:0004930">
    <property type="term" value="F:G protein-coupled receptor activity"/>
    <property type="evidence" value="ECO:0007669"/>
    <property type="project" value="InterPro"/>
</dbReference>
<dbReference type="InterPro" id="IPR000742">
    <property type="entry name" value="EGF"/>
</dbReference>
<dbReference type="PROSITE" id="PS50262">
    <property type="entry name" value="G_PROTEIN_RECEP_F1_2"/>
    <property type="match status" value="1"/>
</dbReference>
<dbReference type="GO" id="GO:0005886">
    <property type="term" value="C:plasma membrane"/>
    <property type="evidence" value="ECO:0007669"/>
    <property type="project" value="TreeGrafter"/>
</dbReference>
<evidence type="ECO:0000256" key="7">
    <source>
        <dbReference type="PROSITE-ProRule" id="PRU00076"/>
    </source>
</evidence>
<keyword evidence="2 9" id="KW-0812">Transmembrane</keyword>
<dbReference type="SUPFAM" id="SSF57196">
    <property type="entry name" value="EGF/Laminin"/>
    <property type="match status" value="1"/>
</dbReference>
<dbReference type="CDD" id="cd00112">
    <property type="entry name" value="LDLa"/>
    <property type="match status" value="2"/>
</dbReference>
<evidence type="ECO:0000256" key="2">
    <source>
        <dbReference type="ARBA" id="ARBA00022692"/>
    </source>
</evidence>
<feature type="transmembrane region" description="Helical" evidence="9">
    <location>
        <begin position="1802"/>
        <end position="1824"/>
    </location>
</feature>
<evidence type="ECO:0000256" key="5">
    <source>
        <dbReference type="ARBA" id="ARBA00023136"/>
    </source>
</evidence>
<dbReference type="InterPro" id="IPR050685">
    <property type="entry name" value="LDLR"/>
</dbReference>
<protein>
    <submittedName>
        <fullName evidence="13">Uncharacterized protein</fullName>
    </submittedName>
</protein>